<dbReference type="Pfam" id="PF00480">
    <property type="entry name" value="ROK"/>
    <property type="match status" value="1"/>
</dbReference>
<proteinExistence type="inferred from homology"/>
<dbReference type="EMBL" id="LT906446">
    <property type="protein sequence ID" value="SNU93897.1"/>
    <property type="molecule type" value="Genomic_DNA"/>
</dbReference>
<dbReference type="SUPFAM" id="SSF53067">
    <property type="entry name" value="Actin-like ATPase domain"/>
    <property type="match status" value="1"/>
</dbReference>
<keyword evidence="3" id="KW-1185">Reference proteome</keyword>
<sequence>MDKEHYICIDIGGTAIKYGLADENGNFIEKNSMPTEAKLYGGPGIVEKVKNIIRKYIKAENIGGVGISTSGIVDAKSGLVVYVMPEAIPDYSNTPLKTIVENEFNIKCSVENDVNCAALGEMWLGAGKGKSSLFCMTIGTSIGGCAVYGGRVIHGVSNSAGEIAYMKIPGGTMHELVSTTRLVKDVAKVKSMNETDLNGEKIFAWAKAGDEVSQKAIEDLMNHLADGIVNIAAVLNPQMVILGGGIMAQGEYLRPIINEALKMRLAKNVYESTQIEFAKLKNDAGMTGALYNLLSQIK</sequence>
<dbReference type="Gene3D" id="3.30.420.40">
    <property type="match status" value="2"/>
</dbReference>
<dbReference type="GeneID" id="78506155"/>
<gene>
    <name evidence="2" type="primary">bglK</name>
    <name evidence="2" type="ORF">SAMEA4364220_00108</name>
</gene>
<evidence type="ECO:0000313" key="3">
    <source>
        <dbReference type="Proteomes" id="UP000215383"/>
    </source>
</evidence>
<comment type="similarity">
    <text evidence="1">Belongs to the ROK (NagC/XylR) family.</text>
</comment>
<name>A0A239T833_9FIRM</name>
<dbReference type="RefSeq" id="WP_027889954.1">
    <property type="nucleotide sequence ID" value="NZ_LT906446.1"/>
</dbReference>
<dbReference type="AlphaFoldDB" id="A0A239T833"/>
<dbReference type="GO" id="GO:0047700">
    <property type="term" value="F:beta-glucoside kinase activity"/>
    <property type="evidence" value="ECO:0007669"/>
    <property type="project" value="UniProtKB-EC"/>
</dbReference>
<dbReference type="PANTHER" id="PTHR18964">
    <property type="entry name" value="ROK (REPRESSOR, ORF, KINASE) FAMILY"/>
    <property type="match status" value="1"/>
</dbReference>
<reference evidence="2 3" key="1">
    <citation type="submission" date="2017-06" db="EMBL/GenBank/DDBJ databases">
        <authorList>
            <consortium name="Pathogen Informatics"/>
        </authorList>
    </citation>
    <scope>NUCLEOTIDE SEQUENCE [LARGE SCALE GENOMIC DNA]</scope>
    <source>
        <strain evidence="2 3">NCTC10570</strain>
    </source>
</reference>
<evidence type="ECO:0000256" key="1">
    <source>
        <dbReference type="ARBA" id="ARBA00006479"/>
    </source>
</evidence>
<dbReference type="eggNOG" id="COG1940">
    <property type="taxonomic scope" value="Bacteria"/>
</dbReference>
<keyword evidence="2" id="KW-0418">Kinase</keyword>
<dbReference type="CDD" id="cd24068">
    <property type="entry name" value="ASKHA_NBD_ROK_FnNanK-like"/>
    <property type="match status" value="1"/>
</dbReference>
<evidence type="ECO:0000313" key="2">
    <source>
        <dbReference type="EMBL" id="SNU93897.1"/>
    </source>
</evidence>
<dbReference type="EC" id="2.7.1.85" evidence="2"/>
<accession>A0A239T833</accession>
<keyword evidence="2" id="KW-0808">Transferase</keyword>
<dbReference type="InterPro" id="IPR000600">
    <property type="entry name" value="ROK"/>
</dbReference>
<dbReference type="InterPro" id="IPR043129">
    <property type="entry name" value="ATPase_NBD"/>
</dbReference>
<dbReference type="Proteomes" id="UP000215383">
    <property type="component" value="Chromosome 1"/>
</dbReference>
<dbReference type="PANTHER" id="PTHR18964:SF165">
    <property type="entry name" value="BETA-GLUCOSIDE KINASE"/>
    <property type="match status" value="1"/>
</dbReference>
<organism evidence="2 3">
    <name type="scientific">Megamonas hypermegale</name>
    <dbReference type="NCBI Taxonomy" id="158847"/>
    <lineage>
        <taxon>Bacteria</taxon>
        <taxon>Bacillati</taxon>
        <taxon>Bacillota</taxon>
        <taxon>Negativicutes</taxon>
        <taxon>Selenomonadales</taxon>
        <taxon>Selenomonadaceae</taxon>
        <taxon>Megamonas</taxon>
    </lineage>
</organism>
<protein>
    <submittedName>
        <fullName evidence="2">Beta-glucoside kinase</fullName>
        <ecNumber evidence="2">2.7.1.85</ecNumber>
    </submittedName>
</protein>